<dbReference type="Proteomes" id="UP001347146">
    <property type="component" value="Unassembled WGS sequence"/>
</dbReference>
<proteinExistence type="predicted"/>
<protein>
    <submittedName>
        <fullName evidence="2">Transposase</fullName>
    </submittedName>
</protein>
<reference evidence="2 3" key="1">
    <citation type="submission" date="2024-01" db="EMBL/GenBank/DDBJ databases">
        <title>Draft genome sequence of Gordonia sp. LSe1-13.</title>
        <authorList>
            <person name="Suphannarot A."/>
            <person name="Mingma R."/>
        </authorList>
    </citation>
    <scope>NUCLEOTIDE SEQUENCE [LARGE SCALE GENOMIC DNA]</scope>
    <source>
        <strain evidence="2 3">LSe1-13</strain>
    </source>
</reference>
<organism evidence="2 3">
    <name type="scientific">Gordonia sesuvii</name>
    <dbReference type="NCBI Taxonomy" id="3116777"/>
    <lineage>
        <taxon>Bacteria</taxon>
        <taxon>Bacillati</taxon>
        <taxon>Actinomycetota</taxon>
        <taxon>Actinomycetes</taxon>
        <taxon>Mycobacteriales</taxon>
        <taxon>Gordoniaceae</taxon>
        <taxon>Gordonia</taxon>
    </lineage>
</organism>
<keyword evidence="3" id="KW-1185">Reference proteome</keyword>
<gene>
    <name evidence="2" type="ORF">VZC37_14400</name>
</gene>
<feature type="domain" description="Transposase InsH N-terminal" evidence="1">
    <location>
        <begin position="4"/>
        <end position="84"/>
    </location>
</feature>
<comment type="caution">
    <text evidence="2">The sequence shown here is derived from an EMBL/GenBank/DDBJ whole genome shotgun (WGS) entry which is preliminary data.</text>
</comment>
<dbReference type="Pfam" id="PF05598">
    <property type="entry name" value="DUF772"/>
    <property type="match status" value="1"/>
</dbReference>
<evidence type="ECO:0000313" key="2">
    <source>
        <dbReference type="EMBL" id="MEE3851533.1"/>
    </source>
</evidence>
<sequence length="121" mass="13509">MRGWLPDDDPVWLVISLVERIDTSVLDRLRKTGGVGRRGYDPQMMLTLLIWGWAHGQRSSRQLERLCRRDIAFRVICGGDGPDHVNRPGPGGDLGLGHLRDGGDGVTVARLVLDRWSVADR</sequence>
<dbReference type="PANTHER" id="PTHR33408">
    <property type="entry name" value="TRANSPOSASE"/>
    <property type="match status" value="1"/>
</dbReference>
<evidence type="ECO:0000259" key="1">
    <source>
        <dbReference type="Pfam" id="PF05598"/>
    </source>
</evidence>
<name>A0ABU7MFF5_9ACTN</name>
<accession>A0ABU7MFF5</accession>
<dbReference type="InterPro" id="IPR008490">
    <property type="entry name" value="Transposase_InsH_N"/>
</dbReference>
<evidence type="ECO:0000313" key="3">
    <source>
        <dbReference type="Proteomes" id="UP001347146"/>
    </source>
</evidence>
<dbReference type="EMBL" id="JAZDUF010000004">
    <property type="protein sequence ID" value="MEE3851533.1"/>
    <property type="molecule type" value="Genomic_DNA"/>
</dbReference>